<dbReference type="SUPFAM" id="SSF103481">
    <property type="entry name" value="Multidrug resistance efflux transporter EmrE"/>
    <property type="match status" value="1"/>
</dbReference>
<keyword evidence="2" id="KW-1003">Cell membrane</keyword>
<organism evidence="7 8">
    <name type="scientific">Clostridium rhizosphaerae</name>
    <dbReference type="NCBI Taxonomy" id="2803861"/>
    <lineage>
        <taxon>Bacteria</taxon>
        <taxon>Bacillati</taxon>
        <taxon>Bacillota</taxon>
        <taxon>Clostridia</taxon>
        <taxon>Eubacteriales</taxon>
        <taxon>Clostridiaceae</taxon>
        <taxon>Clostridium</taxon>
    </lineage>
</organism>
<reference evidence="7 8" key="1">
    <citation type="submission" date="2021-01" db="EMBL/GenBank/DDBJ databases">
        <title>Genome public.</title>
        <authorList>
            <person name="Liu C."/>
            <person name="Sun Q."/>
        </authorList>
    </citation>
    <scope>NUCLEOTIDE SEQUENCE [LARGE SCALE GENOMIC DNA]</scope>
    <source>
        <strain evidence="7 8">YIM B02515</strain>
    </source>
</reference>
<evidence type="ECO:0000256" key="6">
    <source>
        <dbReference type="SAM" id="Phobius"/>
    </source>
</evidence>
<evidence type="ECO:0000256" key="2">
    <source>
        <dbReference type="ARBA" id="ARBA00022475"/>
    </source>
</evidence>
<evidence type="ECO:0000256" key="1">
    <source>
        <dbReference type="ARBA" id="ARBA00004651"/>
    </source>
</evidence>
<dbReference type="PANTHER" id="PTHR30561:SF9">
    <property type="entry name" value="4-AMINO-4-DEOXY-L-ARABINOSE-PHOSPHOUNDECAPRENOL FLIPPASE SUBUNIT ARNF-RELATED"/>
    <property type="match status" value="1"/>
</dbReference>
<keyword evidence="4 6" id="KW-1133">Transmembrane helix</keyword>
<gene>
    <name evidence="7" type="ORF">JK636_07195</name>
</gene>
<dbReference type="InterPro" id="IPR000390">
    <property type="entry name" value="Small_drug/metabolite_transptr"/>
</dbReference>
<dbReference type="RefSeq" id="WP_202748146.1">
    <property type="nucleotide sequence ID" value="NZ_JAESWC010000002.1"/>
</dbReference>
<name>A0ABS1TC33_9CLOT</name>
<feature type="transmembrane region" description="Helical" evidence="6">
    <location>
        <begin position="45"/>
        <end position="65"/>
    </location>
</feature>
<accession>A0ABS1TC33</accession>
<comment type="caution">
    <text evidence="7">The sequence shown here is derived from an EMBL/GenBank/DDBJ whole genome shotgun (WGS) entry which is preliminary data.</text>
</comment>
<feature type="transmembrane region" description="Helical" evidence="6">
    <location>
        <begin position="7"/>
        <end position="25"/>
    </location>
</feature>
<evidence type="ECO:0000313" key="8">
    <source>
        <dbReference type="Proteomes" id="UP000632377"/>
    </source>
</evidence>
<dbReference type="EMBL" id="JAESWC010000002">
    <property type="protein sequence ID" value="MBL4935543.1"/>
    <property type="molecule type" value="Genomic_DNA"/>
</dbReference>
<keyword evidence="8" id="KW-1185">Reference proteome</keyword>
<sequence length="117" mass="13406">MHKVYGLLLINILLLVIGQTMWKMGLQNINLQLTLVSILKIFTNIYILIGLALYAVATLIWFYILSKADLSLIYPLQSLCYVIAAFVGMYIFKEKIPPTRWLGIMFIIIGAYFVSKK</sequence>
<dbReference type="Gene3D" id="1.10.3730.20">
    <property type="match status" value="1"/>
</dbReference>
<feature type="transmembrane region" description="Helical" evidence="6">
    <location>
        <begin position="98"/>
        <end position="115"/>
    </location>
</feature>
<dbReference type="Proteomes" id="UP000632377">
    <property type="component" value="Unassembled WGS sequence"/>
</dbReference>
<dbReference type="InterPro" id="IPR018908">
    <property type="entry name" value="TMEM234"/>
</dbReference>
<dbReference type="PANTHER" id="PTHR30561">
    <property type="entry name" value="SMR FAMILY PROTON-DEPENDENT DRUG EFFLUX TRANSPORTER SUGE"/>
    <property type="match status" value="1"/>
</dbReference>
<comment type="subcellular location">
    <subcellularLocation>
        <location evidence="1">Cell membrane</location>
        <topology evidence="1">Multi-pass membrane protein</topology>
    </subcellularLocation>
</comment>
<keyword evidence="3 6" id="KW-0812">Transmembrane</keyword>
<feature type="transmembrane region" description="Helical" evidence="6">
    <location>
        <begin position="72"/>
        <end position="92"/>
    </location>
</feature>
<dbReference type="InterPro" id="IPR037185">
    <property type="entry name" value="EmrE-like"/>
</dbReference>
<evidence type="ECO:0000256" key="4">
    <source>
        <dbReference type="ARBA" id="ARBA00022989"/>
    </source>
</evidence>
<dbReference type="Pfam" id="PF10639">
    <property type="entry name" value="TMEM234"/>
    <property type="match status" value="1"/>
</dbReference>
<evidence type="ECO:0000313" key="7">
    <source>
        <dbReference type="EMBL" id="MBL4935543.1"/>
    </source>
</evidence>
<keyword evidence="5 6" id="KW-0472">Membrane</keyword>
<evidence type="ECO:0000256" key="3">
    <source>
        <dbReference type="ARBA" id="ARBA00022692"/>
    </source>
</evidence>
<proteinExistence type="predicted"/>
<evidence type="ECO:0000256" key="5">
    <source>
        <dbReference type="ARBA" id="ARBA00023136"/>
    </source>
</evidence>
<protein>
    <submittedName>
        <fullName evidence="7">EamA family transporter</fullName>
    </submittedName>
</protein>